<dbReference type="Pfam" id="PF07681">
    <property type="entry name" value="DoxX"/>
    <property type="match status" value="1"/>
</dbReference>
<dbReference type="AlphaFoldDB" id="A0A1G2PG72"/>
<evidence type="ECO:0000256" key="4">
    <source>
        <dbReference type="ARBA" id="ARBA00022692"/>
    </source>
</evidence>
<reference evidence="8 9" key="1">
    <citation type="journal article" date="2016" name="Nat. Commun.">
        <title>Thousands of microbial genomes shed light on interconnected biogeochemical processes in an aquifer system.</title>
        <authorList>
            <person name="Anantharaman K."/>
            <person name="Brown C.T."/>
            <person name="Hug L.A."/>
            <person name="Sharon I."/>
            <person name="Castelle C.J."/>
            <person name="Probst A.J."/>
            <person name="Thomas B.C."/>
            <person name="Singh A."/>
            <person name="Wilkins M.J."/>
            <person name="Karaoz U."/>
            <person name="Brodie E.L."/>
            <person name="Williams K.H."/>
            <person name="Hubbard S.S."/>
            <person name="Banfield J.F."/>
        </authorList>
    </citation>
    <scope>NUCLEOTIDE SEQUENCE [LARGE SCALE GENOMIC DNA]</scope>
</reference>
<dbReference type="InterPro" id="IPR051907">
    <property type="entry name" value="DoxX-like_oxidoreductase"/>
</dbReference>
<gene>
    <name evidence="8" type="ORF">A2541_01920</name>
</gene>
<evidence type="ECO:0000313" key="8">
    <source>
        <dbReference type="EMBL" id="OHA47324.1"/>
    </source>
</evidence>
<dbReference type="Proteomes" id="UP000176965">
    <property type="component" value="Unassembled WGS sequence"/>
</dbReference>
<organism evidence="8 9">
    <name type="scientific">Candidatus Taylorbacteria bacterium RIFOXYD2_FULL_36_9</name>
    <dbReference type="NCBI Taxonomy" id="1802338"/>
    <lineage>
        <taxon>Bacteria</taxon>
        <taxon>Candidatus Tayloriibacteriota</taxon>
    </lineage>
</organism>
<sequence length="137" mass="14756">MQTFNIFPELFTYSLIAPLILRVVAGFVFFNLGSLKLGKEKNGWINSLHILGVKPAGFFAGLLGVAEALGGLLLIVGAYTQITALILAVICVSELLIEYKEESILKRDMVFYLLLASICVSLLLTGAGLLAVDIPVL</sequence>
<evidence type="ECO:0000256" key="7">
    <source>
        <dbReference type="SAM" id="Phobius"/>
    </source>
</evidence>
<feature type="transmembrane region" description="Helical" evidence="7">
    <location>
        <begin position="72"/>
        <end position="97"/>
    </location>
</feature>
<evidence type="ECO:0000313" key="9">
    <source>
        <dbReference type="Proteomes" id="UP000176965"/>
    </source>
</evidence>
<name>A0A1G2PG72_9BACT</name>
<comment type="subcellular location">
    <subcellularLocation>
        <location evidence="1">Cell membrane</location>
        <topology evidence="1">Multi-pass membrane protein</topology>
    </subcellularLocation>
</comment>
<dbReference type="STRING" id="1802338.A2541_01920"/>
<dbReference type="PANTHER" id="PTHR33452">
    <property type="entry name" value="OXIDOREDUCTASE CATD-RELATED"/>
    <property type="match status" value="1"/>
</dbReference>
<keyword evidence="5 7" id="KW-1133">Transmembrane helix</keyword>
<protein>
    <recommendedName>
        <fullName evidence="10">DoxX family protein</fullName>
    </recommendedName>
</protein>
<evidence type="ECO:0000256" key="2">
    <source>
        <dbReference type="ARBA" id="ARBA00006679"/>
    </source>
</evidence>
<feature type="transmembrane region" description="Helical" evidence="7">
    <location>
        <begin position="12"/>
        <end position="32"/>
    </location>
</feature>
<feature type="transmembrane region" description="Helical" evidence="7">
    <location>
        <begin position="109"/>
        <end position="132"/>
    </location>
</feature>
<accession>A0A1G2PG72</accession>
<evidence type="ECO:0000256" key="6">
    <source>
        <dbReference type="ARBA" id="ARBA00023136"/>
    </source>
</evidence>
<dbReference type="InterPro" id="IPR032808">
    <property type="entry name" value="DoxX"/>
</dbReference>
<proteinExistence type="inferred from homology"/>
<feature type="transmembrane region" description="Helical" evidence="7">
    <location>
        <begin position="44"/>
        <end position="66"/>
    </location>
</feature>
<dbReference type="PANTHER" id="PTHR33452:SF1">
    <property type="entry name" value="INNER MEMBRANE PROTEIN YPHA-RELATED"/>
    <property type="match status" value="1"/>
</dbReference>
<keyword evidence="3" id="KW-1003">Cell membrane</keyword>
<keyword evidence="4 7" id="KW-0812">Transmembrane</keyword>
<dbReference type="EMBL" id="MHSQ01000016">
    <property type="protein sequence ID" value="OHA47324.1"/>
    <property type="molecule type" value="Genomic_DNA"/>
</dbReference>
<evidence type="ECO:0000256" key="1">
    <source>
        <dbReference type="ARBA" id="ARBA00004651"/>
    </source>
</evidence>
<evidence type="ECO:0008006" key="10">
    <source>
        <dbReference type="Google" id="ProtNLM"/>
    </source>
</evidence>
<comment type="similarity">
    <text evidence="2">Belongs to the DoxX family.</text>
</comment>
<comment type="caution">
    <text evidence="8">The sequence shown here is derived from an EMBL/GenBank/DDBJ whole genome shotgun (WGS) entry which is preliminary data.</text>
</comment>
<evidence type="ECO:0000256" key="3">
    <source>
        <dbReference type="ARBA" id="ARBA00022475"/>
    </source>
</evidence>
<keyword evidence="6 7" id="KW-0472">Membrane</keyword>
<dbReference type="GO" id="GO:0005886">
    <property type="term" value="C:plasma membrane"/>
    <property type="evidence" value="ECO:0007669"/>
    <property type="project" value="UniProtKB-SubCell"/>
</dbReference>
<evidence type="ECO:0000256" key="5">
    <source>
        <dbReference type="ARBA" id="ARBA00022989"/>
    </source>
</evidence>